<protein>
    <submittedName>
        <fullName evidence="1">Uncharacterized protein</fullName>
    </submittedName>
</protein>
<evidence type="ECO:0000313" key="1">
    <source>
        <dbReference type="EMBL" id="GAI07003.1"/>
    </source>
</evidence>
<sequence length="179" mass="22287">MTTHEYYLNNKEKCNDYSKRYYLNNKERQLIYRKEWRELNKEYDTEFHRRYREKNKEKIAEQNKEYLQTKRGKMLHKISQKKYNKSERDRETNKKRCSRYCKSDLGKLASIRHKNKRKRNLGFIMIFDNPFADSEIIDWHHINDAYVVAIPRDLHRHYQGKHHREKVMDIVKQIYLGDR</sequence>
<organism evidence="1">
    <name type="scientific">marine sediment metagenome</name>
    <dbReference type="NCBI Taxonomy" id="412755"/>
    <lineage>
        <taxon>unclassified sequences</taxon>
        <taxon>metagenomes</taxon>
        <taxon>ecological metagenomes</taxon>
    </lineage>
</organism>
<proteinExistence type="predicted"/>
<gene>
    <name evidence="1" type="ORF">S06H3_21583</name>
</gene>
<dbReference type="AlphaFoldDB" id="X1KK02"/>
<comment type="caution">
    <text evidence="1">The sequence shown here is derived from an EMBL/GenBank/DDBJ whole genome shotgun (WGS) entry which is preliminary data.</text>
</comment>
<accession>X1KK02</accession>
<reference evidence="1" key="1">
    <citation type="journal article" date="2014" name="Front. Microbiol.">
        <title>High frequency of phylogenetically diverse reductive dehalogenase-homologous genes in deep subseafloor sedimentary metagenomes.</title>
        <authorList>
            <person name="Kawai M."/>
            <person name="Futagami T."/>
            <person name="Toyoda A."/>
            <person name="Takaki Y."/>
            <person name="Nishi S."/>
            <person name="Hori S."/>
            <person name="Arai W."/>
            <person name="Tsubouchi T."/>
            <person name="Morono Y."/>
            <person name="Uchiyama I."/>
            <person name="Ito T."/>
            <person name="Fujiyama A."/>
            <person name="Inagaki F."/>
            <person name="Takami H."/>
        </authorList>
    </citation>
    <scope>NUCLEOTIDE SEQUENCE</scope>
    <source>
        <strain evidence="1">Expedition CK06-06</strain>
    </source>
</reference>
<dbReference type="EMBL" id="BARV01011362">
    <property type="protein sequence ID" value="GAI07003.1"/>
    <property type="molecule type" value="Genomic_DNA"/>
</dbReference>
<name>X1KK02_9ZZZZ</name>